<dbReference type="CDD" id="cd09281">
    <property type="entry name" value="UPF0066"/>
    <property type="match status" value="1"/>
</dbReference>
<organism evidence="4">
    <name type="scientific">Lygus hesperus</name>
    <name type="common">Western plant bug</name>
    <dbReference type="NCBI Taxonomy" id="30085"/>
    <lineage>
        <taxon>Eukaryota</taxon>
        <taxon>Metazoa</taxon>
        <taxon>Ecdysozoa</taxon>
        <taxon>Arthropoda</taxon>
        <taxon>Hexapoda</taxon>
        <taxon>Insecta</taxon>
        <taxon>Pterygota</taxon>
        <taxon>Neoptera</taxon>
        <taxon>Paraneoptera</taxon>
        <taxon>Hemiptera</taxon>
        <taxon>Heteroptera</taxon>
        <taxon>Panheteroptera</taxon>
        <taxon>Cimicomorpha</taxon>
        <taxon>Miridae</taxon>
        <taxon>Mirini</taxon>
        <taxon>Lygus</taxon>
    </lineage>
</organism>
<dbReference type="Gene3D" id="2.40.30.70">
    <property type="entry name" value="YaeB-like"/>
    <property type="match status" value="1"/>
</dbReference>
<comment type="similarity">
    <text evidence="2">Belongs to the tRNA methyltransferase O family.</text>
</comment>
<name>A0A146KKV9_LYGHE</name>
<dbReference type="SUPFAM" id="SSF118196">
    <property type="entry name" value="YaeB-like"/>
    <property type="match status" value="1"/>
</dbReference>
<proteinExistence type="inferred from homology"/>
<keyword evidence="1" id="KW-0949">S-adenosyl-L-methionine</keyword>
<evidence type="ECO:0000256" key="1">
    <source>
        <dbReference type="ARBA" id="ARBA00022691"/>
    </source>
</evidence>
<protein>
    <submittedName>
        <fullName evidence="4">Nef-associated protein 1</fullName>
    </submittedName>
</protein>
<dbReference type="InterPro" id="IPR023370">
    <property type="entry name" value="TrmO-like_N"/>
</dbReference>
<evidence type="ECO:0000256" key="2">
    <source>
        <dbReference type="ARBA" id="ARBA00033753"/>
    </source>
</evidence>
<gene>
    <name evidence="4" type="primary">Nap1_2</name>
    <name evidence="4" type="ORF">g.28040</name>
</gene>
<dbReference type="InterPro" id="IPR040372">
    <property type="entry name" value="YaeB-like"/>
</dbReference>
<dbReference type="AlphaFoldDB" id="A0A146KKV9"/>
<sequence length="211" mass="23452">MAHGVWFCHCRTTSGAADTAALHPPDGRIRIPQQSQIKNSALSWNLTTIATFRSCFREKFGVPRQSGYVRYSRGIIKLSDTINTTSLRDIEQFSHLWILFVFHELLSRKHPGFQTAVKVPALEGERKVGVFATRAPHRPNRIGLTVCKIIRISGGSVFVEGGDLVDGTPLIDIKPYHPADSVTTARYPSWIKPCSQVITQVDLDPCVVNSL</sequence>
<dbReference type="InterPro" id="IPR036414">
    <property type="entry name" value="YaeB_N_sf"/>
</dbReference>
<dbReference type="PROSITE" id="PS01318">
    <property type="entry name" value="TSAA_1"/>
    <property type="match status" value="1"/>
</dbReference>
<dbReference type="NCBIfam" id="TIGR00104">
    <property type="entry name" value="tRNA_TsaA"/>
    <property type="match status" value="1"/>
</dbReference>
<dbReference type="InterPro" id="IPR036413">
    <property type="entry name" value="YaeB-like_sf"/>
</dbReference>
<evidence type="ECO:0000313" key="4">
    <source>
        <dbReference type="EMBL" id="JAP96758.1"/>
    </source>
</evidence>
<dbReference type="InterPro" id="IPR023368">
    <property type="entry name" value="UPF0066_cons_site"/>
</dbReference>
<dbReference type="PROSITE" id="PS51668">
    <property type="entry name" value="TSAA_2"/>
    <property type="match status" value="1"/>
</dbReference>
<dbReference type="PANTHER" id="PTHR12818">
    <property type="entry name" value="TRNA (ADENINE(37)-N6)-METHYLTRANSFERASE"/>
    <property type="match status" value="1"/>
</dbReference>
<feature type="domain" description="TsaA-like" evidence="3">
    <location>
        <begin position="46"/>
        <end position="185"/>
    </location>
</feature>
<dbReference type="PANTHER" id="PTHR12818:SF0">
    <property type="entry name" value="TRNA (ADENINE(37)-N6)-METHYLTRANSFERASE"/>
    <property type="match status" value="1"/>
</dbReference>
<dbReference type="Pfam" id="PF01980">
    <property type="entry name" value="TrmO_N"/>
    <property type="match status" value="1"/>
</dbReference>
<dbReference type="EMBL" id="GDHC01021870">
    <property type="protein sequence ID" value="JAP96758.1"/>
    <property type="molecule type" value="Transcribed_RNA"/>
</dbReference>
<reference evidence="4" key="1">
    <citation type="journal article" date="2016" name="Gigascience">
        <title>De novo construction of an expanded transcriptome assembly for the western tarnished plant bug, Lygus hesperus.</title>
        <authorList>
            <person name="Tassone E.E."/>
            <person name="Geib S.M."/>
            <person name="Hall B."/>
            <person name="Fabrick J.A."/>
            <person name="Brent C.S."/>
            <person name="Hull J.J."/>
        </authorList>
    </citation>
    <scope>NUCLEOTIDE SEQUENCE</scope>
</reference>
<accession>A0A146KKV9</accession>
<evidence type="ECO:0000259" key="3">
    <source>
        <dbReference type="PROSITE" id="PS51668"/>
    </source>
</evidence>